<dbReference type="PANTHER" id="PTHR46528">
    <property type="entry name" value="PROTEIN SON"/>
    <property type="match status" value="1"/>
</dbReference>
<evidence type="ECO:0000313" key="2">
    <source>
        <dbReference type="EMBL" id="TGB08908.1"/>
    </source>
</evidence>
<dbReference type="EMBL" id="SRKR01000034">
    <property type="protein sequence ID" value="TGB08908.1"/>
    <property type="molecule type" value="Genomic_DNA"/>
</dbReference>
<feature type="compositionally biased region" description="Polar residues" evidence="1">
    <location>
        <begin position="197"/>
        <end position="206"/>
    </location>
</feature>
<dbReference type="RefSeq" id="WP_135350337.1">
    <property type="nucleotide sequence ID" value="NZ_SRKR01000034.1"/>
</dbReference>
<dbReference type="AlphaFoldDB" id="A0AAX2SQZ4"/>
<protein>
    <submittedName>
        <fullName evidence="2">Serine-rich glycoprotein adhesin</fullName>
    </submittedName>
</protein>
<dbReference type="Gene3D" id="1.25.40.10">
    <property type="entry name" value="Tetratricopeptide repeat domain"/>
    <property type="match status" value="1"/>
</dbReference>
<dbReference type="Pfam" id="PF20585">
    <property type="entry name" value="Pectate_lyase_5"/>
    <property type="match status" value="1"/>
</dbReference>
<dbReference type="InterPro" id="IPR032922">
    <property type="entry name" value="SON"/>
</dbReference>
<dbReference type="PANTHER" id="PTHR46528:SF1">
    <property type="entry name" value="PROTEIN SON"/>
    <property type="match status" value="1"/>
</dbReference>
<feature type="region of interest" description="Disordered" evidence="1">
    <location>
        <begin position="875"/>
        <end position="911"/>
    </location>
</feature>
<feature type="region of interest" description="Disordered" evidence="1">
    <location>
        <begin position="698"/>
        <end position="743"/>
    </location>
</feature>
<reference evidence="2" key="2">
    <citation type="submission" date="2019-04" db="EMBL/GenBank/DDBJ databases">
        <authorList>
            <person name="Bisanz J.E."/>
            <person name="Chagwedera N.D."/>
            <person name="Chawla A."/>
            <person name="Turnbaugh P.J."/>
        </authorList>
    </citation>
    <scope>NUCLEOTIDE SEQUENCE</scope>
    <source>
        <strain evidence="2">I8-5</strain>
    </source>
</reference>
<dbReference type="GO" id="GO:0048024">
    <property type="term" value="P:regulation of mRNA splicing, via spliceosome"/>
    <property type="evidence" value="ECO:0007669"/>
    <property type="project" value="TreeGrafter"/>
</dbReference>
<evidence type="ECO:0000313" key="3">
    <source>
        <dbReference type="Proteomes" id="UP000297521"/>
    </source>
</evidence>
<accession>A0AAX2SQZ4</accession>
<feature type="compositionally biased region" description="Low complexity" evidence="1">
    <location>
        <begin position="698"/>
        <end position="710"/>
    </location>
</feature>
<feature type="compositionally biased region" description="Polar residues" evidence="1">
    <location>
        <begin position="93"/>
        <end position="102"/>
    </location>
</feature>
<organism evidence="2 3">
    <name type="scientific">Limosilactobacillus reuteri</name>
    <name type="common">Lactobacillus reuteri</name>
    <dbReference type="NCBI Taxonomy" id="1598"/>
    <lineage>
        <taxon>Bacteria</taxon>
        <taxon>Bacillati</taxon>
        <taxon>Bacillota</taxon>
        <taxon>Bacilli</taxon>
        <taxon>Lactobacillales</taxon>
        <taxon>Lactobacillaceae</taxon>
        <taxon>Limosilactobacillus</taxon>
    </lineage>
</organism>
<dbReference type="InterPro" id="IPR046776">
    <property type="entry name" value="Pectate_lyase_5"/>
</dbReference>
<name>A0AAX2SQZ4_LIMRT</name>
<gene>
    <name evidence="2" type="ORF">E5F87_10990</name>
</gene>
<dbReference type="GO" id="GO:0051726">
    <property type="term" value="P:regulation of cell cycle"/>
    <property type="evidence" value="ECO:0007669"/>
    <property type="project" value="InterPro"/>
</dbReference>
<proteinExistence type="predicted"/>
<feature type="compositionally biased region" description="Polar residues" evidence="1">
    <location>
        <begin position="711"/>
        <end position="743"/>
    </location>
</feature>
<dbReference type="InterPro" id="IPR011990">
    <property type="entry name" value="TPR-like_helical_dom_sf"/>
</dbReference>
<dbReference type="GO" id="GO:0003723">
    <property type="term" value="F:RNA binding"/>
    <property type="evidence" value="ECO:0007669"/>
    <property type="project" value="InterPro"/>
</dbReference>
<dbReference type="NCBIfam" id="NF033676">
    <property type="entry name" value="Lacb_SerRich_Nt"/>
    <property type="match status" value="1"/>
</dbReference>
<feature type="non-terminal residue" evidence="2">
    <location>
        <position position="911"/>
    </location>
</feature>
<sequence length="911" mass="93940">MSKHKNEQENGSKVKLYKTKHGWFSALTRFFKLFSFRSKKEVKPTNFNDLDSLKDKHDSAIPDAYKKGAATMATLLGAGVIGTTSPTEAHAATTTVDQNSHIVGSGSTSTSTSTSQMTGSTSTSTSTTSGSTSTSTVSSTSSSTSTTTSTTGSTSTSQSTGSTSASTSTSIASGSGSTSISNSNSSSTSLTSTSGSLASENSTTDDNVSAIIPTEEAQTSVAQSLLTQNTVNNATTAATAMLYNTNLIQLRAANSNSVTVSNSDEFNSALGNSAITEINLAGDVTSTGTTINNGRNLTINGNNHSIYVNGDGSRTVINNGSVTVNNATVYNGGEHGAFDLEGGVANLIYNGVTAYGGTVVFTDTGSAAANVKTFEVKGNTTINYVSSYQNQSGRNVSTSLFNVNGSGTSQLYIGDHIVVHDGASLTVNGANQVNNNITLKGDYSSRVVTIGENATVNLNGATRGNILIDQLDGSRSGQQNSITVGNGSKVDMEGAHFNILINNQDAKNISFGENTTVNLVVNHSLDSSNKTLAGDGNIVTYSSDRYYTTANGAVRPTINANTYSTDITFGKGSNVTLTADNSNTKNILSADNATITINDPAVLTLNNTGGNAYAAFGSNTVTVNANNTNVQITNDGKVEESGFIRSNTSTLADGKLTANTTDMVNANEQTAVENIINKISDNGTTQVVYNGWSIPSQSTSTSIEQSQSTSKLESLSNSVSTEHSQSASTSIEQSRSTSAVTSESLSNAVSMSESLSNSALMSESLSNAVSMSESVSHSVSMSESLSNSVSMSKSMSNSVSMSESLSNSVSMSESLSNSVSMSESLSNSVSMSESLSNSVSMSESLSNSVSMSESLSNSVSMSESLSNSVSMSESLSNSVSMSESLSNSVSMSESLSNSVSMSESLSNSVSM</sequence>
<dbReference type="Proteomes" id="UP000297521">
    <property type="component" value="Unassembled WGS sequence"/>
</dbReference>
<evidence type="ECO:0000256" key="1">
    <source>
        <dbReference type="SAM" id="MobiDB-lite"/>
    </source>
</evidence>
<feature type="region of interest" description="Disordered" evidence="1">
    <location>
        <begin position="93"/>
        <end position="206"/>
    </location>
</feature>
<feature type="compositionally biased region" description="Low complexity" evidence="1">
    <location>
        <begin position="104"/>
        <end position="196"/>
    </location>
</feature>
<reference evidence="2" key="1">
    <citation type="journal article" date="2019" name="Cell Metab.">
        <title>Nutrient sensing in CD11c cells alters the gut microbiome to regulate food intake and body mass.</title>
        <authorList>
            <person name="Chagwedera N.D."/>
            <person name="Ang Q.Y."/>
            <person name="Bisanz J.E."/>
            <person name="Leong Y.A."/>
            <person name="Ganeshan K."/>
            <person name="Cai J."/>
            <person name="Patterson A.D."/>
            <person name="Turnbaugh P.J."/>
            <person name="Chawla A."/>
        </authorList>
    </citation>
    <scope>NUCLEOTIDE SEQUENCE</scope>
    <source>
        <strain evidence="2">I8-5</strain>
    </source>
</reference>
<comment type="caution">
    <text evidence="2">The sequence shown here is derived from an EMBL/GenBank/DDBJ whole genome shotgun (WGS) entry which is preliminary data.</text>
</comment>